<sequence>MAIKNIVLTVFVKSNKDGWYYVSGYNIYVDKNGKIRNNYLENFSTGNNDIEETFRIMKSEFKARPVHLSRDDRIQAHFITCFISITIFRILEKLLHEQFSSHDIITTLKEMNFLNVHGEGYIPTYARTELTDKLHEQAGFHTDFQLLSQKNLKNIFKHIE</sequence>
<dbReference type="STRING" id="263852.SAMN02745116_01430"/>
<protein>
    <recommendedName>
        <fullName evidence="3">Transposase DDE domain-containing protein</fullName>
    </recommendedName>
</protein>
<proteinExistence type="predicted"/>
<evidence type="ECO:0000313" key="1">
    <source>
        <dbReference type="EMBL" id="SJZ78929.1"/>
    </source>
</evidence>
<evidence type="ECO:0008006" key="3">
    <source>
        <dbReference type="Google" id="ProtNLM"/>
    </source>
</evidence>
<dbReference type="AlphaFoldDB" id="A0A1T4NI48"/>
<accession>A0A1T4NI48</accession>
<evidence type="ECO:0000313" key="2">
    <source>
        <dbReference type="Proteomes" id="UP000190328"/>
    </source>
</evidence>
<keyword evidence="2" id="KW-1185">Reference proteome</keyword>
<gene>
    <name evidence="1" type="ORF">SAMN02745116_01430</name>
</gene>
<name>A0A1T4NI48_9ENTE</name>
<dbReference type="Proteomes" id="UP000190328">
    <property type="component" value="Unassembled WGS sequence"/>
</dbReference>
<organism evidence="1 2">
    <name type="scientific">Pilibacter termitis</name>
    <dbReference type="NCBI Taxonomy" id="263852"/>
    <lineage>
        <taxon>Bacteria</taxon>
        <taxon>Bacillati</taxon>
        <taxon>Bacillota</taxon>
        <taxon>Bacilli</taxon>
        <taxon>Lactobacillales</taxon>
        <taxon>Enterococcaceae</taxon>
        <taxon>Pilibacter</taxon>
    </lineage>
</organism>
<dbReference type="EMBL" id="FUXI01000015">
    <property type="protein sequence ID" value="SJZ78929.1"/>
    <property type="molecule type" value="Genomic_DNA"/>
</dbReference>
<reference evidence="1 2" key="1">
    <citation type="submission" date="2017-02" db="EMBL/GenBank/DDBJ databases">
        <authorList>
            <person name="Peterson S.W."/>
        </authorList>
    </citation>
    <scope>NUCLEOTIDE SEQUENCE [LARGE SCALE GENOMIC DNA]</scope>
    <source>
        <strain evidence="1 2">ATCC BAA-1030</strain>
    </source>
</reference>